<dbReference type="Proteomes" id="UP000278351">
    <property type="component" value="Unassembled WGS sequence"/>
</dbReference>
<dbReference type="SUPFAM" id="SSF53335">
    <property type="entry name" value="S-adenosyl-L-methionine-dependent methyltransferases"/>
    <property type="match status" value="1"/>
</dbReference>
<evidence type="ECO:0000313" key="8">
    <source>
        <dbReference type="Proteomes" id="UP000278351"/>
    </source>
</evidence>
<dbReference type="Pfam" id="PF00145">
    <property type="entry name" value="DNA_methylase"/>
    <property type="match status" value="2"/>
</dbReference>
<name>A0A3N4PG88_9BACT</name>
<accession>A0A3N4PG88</accession>
<dbReference type="InterPro" id="IPR031303">
    <property type="entry name" value="C5_meth_CS"/>
</dbReference>
<dbReference type="PROSITE" id="PS00095">
    <property type="entry name" value="C5_MTASE_2"/>
    <property type="match status" value="1"/>
</dbReference>
<comment type="caution">
    <text evidence="7">The sequence shown here is derived from an EMBL/GenBank/DDBJ whole genome shotgun (WGS) entry which is preliminary data.</text>
</comment>
<evidence type="ECO:0000256" key="5">
    <source>
        <dbReference type="ARBA" id="ARBA00022747"/>
    </source>
</evidence>
<keyword evidence="2 7" id="KW-0489">Methyltransferase</keyword>
<dbReference type="InterPro" id="IPR029063">
    <property type="entry name" value="SAM-dependent_MTases_sf"/>
</dbReference>
<keyword evidence="5" id="KW-0680">Restriction system</keyword>
<evidence type="ECO:0000313" key="7">
    <source>
        <dbReference type="EMBL" id="RPE05529.1"/>
    </source>
</evidence>
<dbReference type="RefSeq" id="WP_123849173.1">
    <property type="nucleotide sequence ID" value="NZ_RPDH01000003.1"/>
</dbReference>
<dbReference type="AlphaFoldDB" id="A0A3N4PG88"/>
<keyword evidence="8" id="KW-1185">Reference proteome</keyword>
<reference evidence="7 8" key="1">
    <citation type="submission" date="2018-11" db="EMBL/GenBank/DDBJ databases">
        <title>Chitinophaga lutea sp.nov., isolate from arsenic contaminated soil.</title>
        <authorList>
            <person name="Zong Y."/>
        </authorList>
    </citation>
    <scope>NUCLEOTIDE SEQUENCE [LARGE SCALE GENOMIC DNA]</scope>
    <source>
        <strain evidence="7 8">ZY74</strain>
    </source>
</reference>
<keyword evidence="4" id="KW-0949">S-adenosyl-L-methionine</keyword>
<dbReference type="InterPro" id="IPR001525">
    <property type="entry name" value="C5_MeTfrase"/>
</dbReference>
<dbReference type="EMBL" id="RPDH01000003">
    <property type="protein sequence ID" value="RPE05529.1"/>
    <property type="molecule type" value="Genomic_DNA"/>
</dbReference>
<dbReference type="InterPro" id="IPR050750">
    <property type="entry name" value="C5-MTase"/>
</dbReference>
<comment type="catalytic activity">
    <reaction evidence="6">
        <text>a 2'-deoxycytidine in DNA + S-adenosyl-L-methionine = a 5-methyl-2'-deoxycytidine in DNA + S-adenosyl-L-homocysteine + H(+)</text>
        <dbReference type="Rhea" id="RHEA:13681"/>
        <dbReference type="Rhea" id="RHEA-COMP:11369"/>
        <dbReference type="Rhea" id="RHEA-COMP:11370"/>
        <dbReference type="ChEBI" id="CHEBI:15378"/>
        <dbReference type="ChEBI" id="CHEBI:57856"/>
        <dbReference type="ChEBI" id="CHEBI:59789"/>
        <dbReference type="ChEBI" id="CHEBI:85452"/>
        <dbReference type="ChEBI" id="CHEBI:85454"/>
        <dbReference type="EC" id="2.1.1.37"/>
    </reaction>
</comment>
<dbReference type="EC" id="2.1.1.37" evidence="1"/>
<gene>
    <name evidence="7" type="ORF">EGT74_24405</name>
</gene>
<protein>
    <recommendedName>
        <fullName evidence="1">DNA (cytosine-5-)-methyltransferase</fullName>
        <ecNumber evidence="1">2.1.1.37</ecNumber>
    </recommendedName>
</protein>
<evidence type="ECO:0000256" key="4">
    <source>
        <dbReference type="ARBA" id="ARBA00022691"/>
    </source>
</evidence>
<dbReference type="GO" id="GO:0009307">
    <property type="term" value="P:DNA restriction-modification system"/>
    <property type="evidence" value="ECO:0007669"/>
    <property type="project" value="UniProtKB-KW"/>
</dbReference>
<dbReference type="PANTHER" id="PTHR46098">
    <property type="entry name" value="TRNA (CYTOSINE(38)-C(5))-METHYLTRANSFERASE"/>
    <property type="match status" value="1"/>
</dbReference>
<evidence type="ECO:0000256" key="3">
    <source>
        <dbReference type="ARBA" id="ARBA00022679"/>
    </source>
</evidence>
<dbReference type="GO" id="GO:0003886">
    <property type="term" value="F:DNA (cytosine-5-)-methyltransferase activity"/>
    <property type="evidence" value="ECO:0007669"/>
    <property type="project" value="UniProtKB-EC"/>
</dbReference>
<dbReference type="GO" id="GO:0032259">
    <property type="term" value="P:methylation"/>
    <property type="evidence" value="ECO:0007669"/>
    <property type="project" value="UniProtKB-KW"/>
</dbReference>
<evidence type="ECO:0000256" key="6">
    <source>
        <dbReference type="ARBA" id="ARBA00047422"/>
    </source>
</evidence>
<keyword evidence="3 7" id="KW-0808">Transferase</keyword>
<dbReference type="PANTHER" id="PTHR46098:SF1">
    <property type="entry name" value="TRNA (CYTOSINE(38)-C(5))-METHYLTRANSFERASE"/>
    <property type="match status" value="1"/>
</dbReference>
<proteinExistence type="predicted"/>
<evidence type="ECO:0000256" key="2">
    <source>
        <dbReference type="ARBA" id="ARBA00022603"/>
    </source>
</evidence>
<dbReference type="Gene3D" id="3.90.120.10">
    <property type="entry name" value="DNA Methylase, subunit A, domain 2"/>
    <property type="match status" value="1"/>
</dbReference>
<dbReference type="Gene3D" id="3.40.50.150">
    <property type="entry name" value="Vaccinia Virus protein VP39"/>
    <property type="match status" value="1"/>
</dbReference>
<sequence>MPKKNSHITITDQFCGAGGSSQGATSAGEKLGGGVEVKLALNHWQLAIETHNTNFPDTLHDCTDISASDPRRYPSTHILITSPECTNHSLAKGQKVVKQQLDMFAAGKLDAAAERSRATMWDVPRFAEYHGYLAIIVENVVDARKWVMFESWLHAMHALDYKHRCVYHNSMHHHPTPQSRDRMYVVFWKKWLKEPNLDYTPAAHCPKCGKDVAAVQTWKRSDVRFGKYRQQYVYCCPVDGSVVEPYYYAAFNCIDWSDPGRRIGDREKPLSPNTAKRIQYGLDRYGKEPFQVVNYSPGYARSLSEPTGTVTTTDHHGIVQPFIINDQHSTGIGHRVRAAAECIPAVTTQPHFKVVFPFVIKQEHSKNEQNARSTAQAFQTQTTRQSMALIAPPPVMVENKGTSFAKSITAPAGCVTTVGYHGGNATEAWQSFLASYYNGSNCVQHFTEPTGTITTNDRAALVNYQTPRVEDCYYRMLKAHEVKLAMAFGRDYVVLGSSKDQVKQLGNAVTPPVMEWLVGQILEILN</sequence>
<organism evidence="7 8">
    <name type="scientific">Chitinophaga lutea</name>
    <dbReference type="NCBI Taxonomy" id="2488634"/>
    <lineage>
        <taxon>Bacteria</taxon>
        <taxon>Pseudomonadati</taxon>
        <taxon>Bacteroidota</taxon>
        <taxon>Chitinophagia</taxon>
        <taxon>Chitinophagales</taxon>
        <taxon>Chitinophagaceae</taxon>
        <taxon>Chitinophaga</taxon>
    </lineage>
</organism>
<dbReference type="OrthoDB" id="32195at2"/>
<evidence type="ECO:0000256" key="1">
    <source>
        <dbReference type="ARBA" id="ARBA00011975"/>
    </source>
</evidence>